<feature type="region of interest" description="Disordered" evidence="3">
    <location>
        <begin position="61"/>
        <end position="80"/>
    </location>
</feature>
<feature type="domain" description="HTH tetR-type" evidence="4">
    <location>
        <begin position="8"/>
        <end position="68"/>
    </location>
</feature>
<evidence type="ECO:0000256" key="2">
    <source>
        <dbReference type="PROSITE-ProRule" id="PRU00335"/>
    </source>
</evidence>
<protein>
    <submittedName>
        <fullName evidence="5">Helix-turn-helix domain containing protein</fullName>
    </submittedName>
</protein>
<keyword evidence="6" id="KW-1185">Reference proteome</keyword>
<feature type="DNA-binding region" description="H-T-H motif" evidence="2">
    <location>
        <begin position="31"/>
        <end position="50"/>
    </location>
</feature>
<dbReference type="EMBL" id="JARWBG010000019">
    <property type="protein sequence ID" value="MDH2390610.1"/>
    <property type="molecule type" value="Genomic_DNA"/>
</dbReference>
<comment type="caution">
    <text evidence="5">The sequence shown here is derived from an EMBL/GenBank/DDBJ whole genome shotgun (WGS) entry which is preliminary data.</text>
</comment>
<dbReference type="PANTHER" id="PTHR30055:SF148">
    <property type="entry name" value="TETR-FAMILY TRANSCRIPTIONAL REGULATOR"/>
    <property type="match status" value="1"/>
</dbReference>
<evidence type="ECO:0000313" key="6">
    <source>
        <dbReference type="Proteomes" id="UP001223144"/>
    </source>
</evidence>
<dbReference type="Gene3D" id="1.10.357.10">
    <property type="entry name" value="Tetracycline Repressor, domain 2"/>
    <property type="match status" value="1"/>
</dbReference>
<gene>
    <name evidence="5" type="ORF">QCN29_17790</name>
</gene>
<dbReference type="Proteomes" id="UP001223144">
    <property type="component" value="Unassembled WGS sequence"/>
</dbReference>
<evidence type="ECO:0000313" key="5">
    <source>
        <dbReference type="EMBL" id="MDH2390610.1"/>
    </source>
</evidence>
<evidence type="ECO:0000259" key="4">
    <source>
        <dbReference type="PROSITE" id="PS50977"/>
    </source>
</evidence>
<accession>A0ABT6HQI9</accession>
<dbReference type="PROSITE" id="PS50977">
    <property type="entry name" value="HTH_TETR_2"/>
    <property type="match status" value="1"/>
</dbReference>
<feature type="region of interest" description="Disordered" evidence="3">
    <location>
        <begin position="95"/>
        <end position="137"/>
    </location>
</feature>
<dbReference type="InterPro" id="IPR050109">
    <property type="entry name" value="HTH-type_TetR-like_transc_reg"/>
</dbReference>
<dbReference type="InterPro" id="IPR009057">
    <property type="entry name" value="Homeodomain-like_sf"/>
</dbReference>
<organism evidence="5 6">
    <name type="scientific">Streptomyces chengmaiensis</name>
    <dbReference type="NCBI Taxonomy" id="3040919"/>
    <lineage>
        <taxon>Bacteria</taxon>
        <taxon>Bacillati</taxon>
        <taxon>Actinomycetota</taxon>
        <taxon>Actinomycetes</taxon>
        <taxon>Kitasatosporales</taxon>
        <taxon>Streptomycetaceae</taxon>
        <taxon>Streptomyces</taxon>
    </lineage>
</organism>
<dbReference type="RefSeq" id="WP_279929255.1">
    <property type="nucleotide sequence ID" value="NZ_JARWBG010000019.1"/>
</dbReference>
<dbReference type="SUPFAM" id="SSF46689">
    <property type="entry name" value="Homeodomain-like"/>
    <property type="match status" value="1"/>
</dbReference>
<sequence>MPGRPRSSEASGRILRATVELLAEGGTAGVSVDAVAARAGVSRPTVYRRWKDRTELIAARFGMPSPRPTPKPLTPPIRWRTSSPCCPTRLGFSPAHPWGGSSPDWSASCPDRRSSPPLCAEDACPGHDGTPAGGSGRRAGLCVRCRIKSEATAGSAVTR</sequence>
<proteinExistence type="predicted"/>
<evidence type="ECO:0000256" key="1">
    <source>
        <dbReference type="ARBA" id="ARBA00023125"/>
    </source>
</evidence>
<reference evidence="5 6" key="1">
    <citation type="submission" date="2023-04" db="EMBL/GenBank/DDBJ databases">
        <title>Streptomyces chengmaiensis sp. nov. isolated from the stem of mangrove plant in Hainan.</title>
        <authorList>
            <person name="Huang X."/>
            <person name="Zhou S."/>
            <person name="Chu X."/>
            <person name="Xie Y."/>
            <person name="Lin Y."/>
        </authorList>
    </citation>
    <scope>NUCLEOTIDE SEQUENCE [LARGE SCALE GENOMIC DNA]</scope>
    <source>
        <strain evidence="5 6">HNM0663</strain>
    </source>
</reference>
<dbReference type="Pfam" id="PF00440">
    <property type="entry name" value="TetR_N"/>
    <property type="match status" value="1"/>
</dbReference>
<name>A0ABT6HQI9_9ACTN</name>
<dbReference type="InterPro" id="IPR001647">
    <property type="entry name" value="HTH_TetR"/>
</dbReference>
<evidence type="ECO:0000256" key="3">
    <source>
        <dbReference type="SAM" id="MobiDB-lite"/>
    </source>
</evidence>
<dbReference type="PANTHER" id="PTHR30055">
    <property type="entry name" value="HTH-TYPE TRANSCRIPTIONAL REGULATOR RUTR"/>
    <property type="match status" value="1"/>
</dbReference>
<dbReference type="PRINTS" id="PR00455">
    <property type="entry name" value="HTHTETR"/>
</dbReference>
<feature type="compositionally biased region" description="Pro residues" evidence="3">
    <location>
        <begin position="65"/>
        <end position="75"/>
    </location>
</feature>
<keyword evidence="1 2" id="KW-0238">DNA-binding</keyword>